<dbReference type="InterPro" id="IPR027850">
    <property type="entry name" value="DUF4504"/>
</dbReference>
<organism evidence="2 3">
    <name type="scientific">Amblyomma americanum</name>
    <name type="common">Lone star tick</name>
    <dbReference type="NCBI Taxonomy" id="6943"/>
    <lineage>
        <taxon>Eukaryota</taxon>
        <taxon>Metazoa</taxon>
        <taxon>Ecdysozoa</taxon>
        <taxon>Arthropoda</taxon>
        <taxon>Chelicerata</taxon>
        <taxon>Arachnida</taxon>
        <taxon>Acari</taxon>
        <taxon>Parasitiformes</taxon>
        <taxon>Ixodida</taxon>
        <taxon>Ixodoidea</taxon>
        <taxon>Ixodidae</taxon>
        <taxon>Amblyomminae</taxon>
        <taxon>Amblyomma</taxon>
    </lineage>
</organism>
<reference evidence="2 3" key="1">
    <citation type="journal article" date="2023" name="Arcadia Sci">
        <title>De novo assembly of a long-read Amblyomma americanum tick genome.</title>
        <authorList>
            <person name="Chou S."/>
            <person name="Poskanzer K.E."/>
            <person name="Rollins M."/>
            <person name="Thuy-Boun P.S."/>
        </authorList>
    </citation>
    <scope>NUCLEOTIDE SEQUENCE [LARGE SCALE GENOMIC DNA]</scope>
    <source>
        <strain evidence="2">F_SG_1</strain>
        <tissue evidence="2">Salivary glands</tissue>
    </source>
</reference>
<dbReference type="AlphaFoldDB" id="A0AAQ4E8K0"/>
<sequence>MHERVVSKRVENGVPNARKGTVVCRRVAAAFSRALWTARGCKPAFLWDVNEPTDRAVADCLRLCSTTGDVRALRLGRDVLLCNVPETLRRLADAQLKFVDVSARLRSPRVLAMPPPGVADMLSLLKRRLAEAASWPAFRDAAFVDVVPADGDWNLCTAFGVLLGYPVVYWFDGGPDAANCLAMEELNVVRVRGAGRTPTEWDDVYSFSFPLTLGVELKPHVDSWWEQLRARGFELTRVDEVKCYPVVAL</sequence>
<gene>
    <name evidence="2" type="ORF">V5799_025766</name>
</gene>
<dbReference type="PANTHER" id="PTHR31366:SF2">
    <property type="entry name" value="UPF0739 PROTEIN C1ORF74"/>
    <property type="match status" value="1"/>
</dbReference>
<evidence type="ECO:0000313" key="3">
    <source>
        <dbReference type="Proteomes" id="UP001321473"/>
    </source>
</evidence>
<dbReference type="Proteomes" id="UP001321473">
    <property type="component" value="Unassembled WGS sequence"/>
</dbReference>
<dbReference type="PANTHER" id="PTHR31366">
    <property type="entry name" value="UPF0739 PROTEIN C1ORF74"/>
    <property type="match status" value="1"/>
</dbReference>
<keyword evidence="3" id="KW-1185">Reference proteome</keyword>
<dbReference type="EMBL" id="JARKHS020020296">
    <property type="protein sequence ID" value="KAK8770993.1"/>
    <property type="molecule type" value="Genomic_DNA"/>
</dbReference>
<dbReference type="Pfam" id="PF14953">
    <property type="entry name" value="DUF4504"/>
    <property type="match status" value="1"/>
</dbReference>
<name>A0AAQ4E8K0_AMBAM</name>
<evidence type="ECO:0000256" key="1">
    <source>
        <dbReference type="ARBA" id="ARBA00007065"/>
    </source>
</evidence>
<comment type="caution">
    <text evidence="2">The sequence shown here is derived from an EMBL/GenBank/DDBJ whole genome shotgun (WGS) entry which is preliminary data.</text>
</comment>
<protein>
    <submittedName>
        <fullName evidence="2">Uncharacterized protein</fullName>
    </submittedName>
</protein>
<evidence type="ECO:0000313" key="2">
    <source>
        <dbReference type="EMBL" id="KAK8770993.1"/>
    </source>
</evidence>
<comment type="similarity">
    <text evidence="1">Belongs to the UPF0739 family.</text>
</comment>
<accession>A0AAQ4E8K0</accession>
<proteinExistence type="inferred from homology"/>